<evidence type="ECO:0000313" key="11">
    <source>
        <dbReference type="EMBL" id="GID13767.1"/>
    </source>
</evidence>
<dbReference type="GO" id="GO:0008235">
    <property type="term" value="F:metalloexopeptidase activity"/>
    <property type="evidence" value="ECO:0007669"/>
    <property type="project" value="InterPro"/>
</dbReference>
<accession>A0A8J3JC19</accession>
<dbReference type="SUPFAM" id="SSF53187">
    <property type="entry name" value="Zn-dependent exopeptidases"/>
    <property type="match status" value="1"/>
</dbReference>
<dbReference type="InterPro" id="IPR007484">
    <property type="entry name" value="Peptidase_M28"/>
</dbReference>
<feature type="transmembrane region" description="Helical" evidence="9">
    <location>
        <begin position="20"/>
        <end position="38"/>
    </location>
</feature>
<name>A0A8J3JC19_9ACTN</name>
<organism evidence="11 12">
    <name type="scientific">Actinocatenispora rupis</name>
    <dbReference type="NCBI Taxonomy" id="519421"/>
    <lineage>
        <taxon>Bacteria</taxon>
        <taxon>Bacillati</taxon>
        <taxon>Actinomycetota</taxon>
        <taxon>Actinomycetes</taxon>
        <taxon>Micromonosporales</taxon>
        <taxon>Micromonosporaceae</taxon>
        <taxon>Actinocatenispora</taxon>
    </lineage>
</organism>
<feature type="transmembrane region" description="Helical" evidence="9">
    <location>
        <begin position="369"/>
        <end position="391"/>
    </location>
</feature>
<keyword evidence="6 9" id="KW-1133">Transmembrane helix</keyword>
<gene>
    <name evidence="11" type="ORF">Aru02nite_46560</name>
</gene>
<keyword evidence="7" id="KW-0325">Glycoprotein</keyword>
<dbReference type="PANTHER" id="PTHR12147">
    <property type="entry name" value="METALLOPEPTIDASE M28 FAMILY MEMBER"/>
    <property type="match status" value="1"/>
</dbReference>
<evidence type="ECO:0000256" key="5">
    <source>
        <dbReference type="ARBA" id="ARBA00022554"/>
    </source>
</evidence>
<dbReference type="RefSeq" id="WP_203661082.1">
    <property type="nucleotide sequence ID" value="NZ_BAAAZM010000020.1"/>
</dbReference>
<evidence type="ECO:0000259" key="10">
    <source>
        <dbReference type="Pfam" id="PF04389"/>
    </source>
</evidence>
<comment type="subcellular location">
    <subcellularLocation>
        <location evidence="2">Vacuole membrane</location>
        <topology evidence="2">Multi-pass membrane protein</topology>
    </subcellularLocation>
</comment>
<comment type="caution">
    <text evidence="11">The sequence shown here is derived from an EMBL/GenBank/DDBJ whole genome shotgun (WGS) entry which is preliminary data.</text>
</comment>
<proteinExistence type="inferred from homology"/>
<evidence type="ECO:0000256" key="1">
    <source>
        <dbReference type="ARBA" id="ARBA00003273"/>
    </source>
</evidence>
<dbReference type="GO" id="GO:0005774">
    <property type="term" value="C:vacuolar membrane"/>
    <property type="evidence" value="ECO:0007669"/>
    <property type="project" value="UniProtKB-SubCell"/>
</dbReference>
<feature type="transmembrane region" description="Helical" evidence="9">
    <location>
        <begin position="338"/>
        <end position="357"/>
    </location>
</feature>
<comment type="function">
    <text evidence="1">May be involved in vacuolar sorting and osmoregulation.</text>
</comment>
<reference evidence="11" key="1">
    <citation type="submission" date="2021-01" db="EMBL/GenBank/DDBJ databases">
        <title>Whole genome shotgun sequence of Actinocatenispora rupis NBRC 107355.</title>
        <authorList>
            <person name="Komaki H."/>
            <person name="Tamura T."/>
        </authorList>
    </citation>
    <scope>NUCLEOTIDE SEQUENCE</scope>
    <source>
        <strain evidence="11">NBRC 107355</strain>
    </source>
</reference>
<keyword evidence="12" id="KW-1185">Reference proteome</keyword>
<keyword evidence="9" id="KW-0812">Transmembrane</keyword>
<feature type="domain" description="Peptidase M28" evidence="10">
    <location>
        <begin position="118"/>
        <end position="304"/>
    </location>
</feature>
<feature type="transmembrane region" description="Helical" evidence="9">
    <location>
        <begin position="411"/>
        <end position="429"/>
    </location>
</feature>
<dbReference type="InterPro" id="IPR045175">
    <property type="entry name" value="M28_fam"/>
</dbReference>
<dbReference type="EMBL" id="BOMB01000026">
    <property type="protein sequence ID" value="GID13767.1"/>
    <property type="molecule type" value="Genomic_DNA"/>
</dbReference>
<dbReference type="PANTHER" id="PTHR12147:SF58">
    <property type="entry name" value="VACUOLAR MEMBRANE PROTEASE"/>
    <property type="match status" value="1"/>
</dbReference>
<protein>
    <recommendedName>
        <fullName evidence="4">Vacuolar membrane protease</fullName>
    </recommendedName>
    <alternativeName>
        <fullName evidence="8">FXNA-related family protease 1</fullName>
    </alternativeName>
</protein>
<comment type="similarity">
    <text evidence="3">Belongs to the peptidase M28 family.</text>
</comment>
<evidence type="ECO:0000256" key="4">
    <source>
        <dbReference type="ARBA" id="ARBA00017435"/>
    </source>
</evidence>
<dbReference type="GO" id="GO:0006508">
    <property type="term" value="P:proteolysis"/>
    <property type="evidence" value="ECO:0007669"/>
    <property type="project" value="InterPro"/>
</dbReference>
<dbReference type="Proteomes" id="UP000612808">
    <property type="component" value="Unassembled WGS sequence"/>
</dbReference>
<dbReference type="Gene3D" id="3.40.630.10">
    <property type="entry name" value="Zn peptidases"/>
    <property type="match status" value="1"/>
</dbReference>
<keyword evidence="5" id="KW-0926">Vacuole</keyword>
<evidence type="ECO:0000256" key="2">
    <source>
        <dbReference type="ARBA" id="ARBA00004128"/>
    </source>
</evidence>
<evidence type="ECO:0000256" key="6">
    <source>
        <dbReference type="ARBA" id="ARBA00022989"/>
    </source>
</evidence>
<dbReference type="Pfam" id="PF04389">
    <property type="entry name" value="Peptidase_M28"/>
    <property type="match status" value="1"/>
</dbReference>
<sequence>MRGVHDGGGTVHGGGIVRGLLGLVAVLALAVGAVAQLAPPRPAAADAPADTFSAARAYRHVQRLGSATHPTGSAAAARNRRYLVDTLASYGIAAHVEHAVGRNTDDATGTLLADVHDVVATIPGRAPTGRVILVAHTDSVRVGPGGSDDGAGSAALLETARALLHGPRPRNDVVLVFTDAEEACLCGAAAYVAQHRAQARDSVVLNLEARGSGGPVVMFETSRGNADLVSTFASAPYPLGTSVAVEIYRKLPNDTDFTMFREAGFAGLNSAYLDGSAVYHTPLDTPAAMDRGSLQQHGANALALTRAFGGKDLRAPRSGPDATYFSVFGLLVRYPGALTWPLAVLAVLLVAALVLLARRRVPVRRVAAATALLVLPVAVAAGLAQGGWALLTALRPGYAGMMTGDPYHPGWYRIAVVLLTLAVLTAWYVPLRRRFGLACAYAGLVWLALLGVLLAATVPGGAYLTVLPALFGAAGCLAALRWPRWSPLAYAVGAVPAAVLLAPTVALLFPALGLTLAAAGALLVLFAGLALLPLLHDLLPTPAAPSVADPAANAVSAGGAGGAGGQGVPARWAAAVPAGLLVLALVAGAVGYARSGFDAAHPEPAHLTYALDADSGRAIWASSQPTGGHGAAQTWLARYVGATRSTVDNRFPVLGNRSGGRMRTGRATAADLPAPTLTVRSTGAPDADGYRTVRLWLASPRHAPILGLYLPRGVNVRAATVAGQPVPVLHGERWAVAATVFAVPAEGVAVTVTLRGPARARILDESDGLTDLPGYRPRPAGVGVAPAHDADEAVVARTVTLPAGP</sequence>
<dbReference type="AlphaFoldDB" id="A0A8J3JC19"/>
<evidence type="ECO:0000256" key="3">
    <source>
        <dbReference type="ARBA" id="ARBA00010918"/>
    </source>
</evidence>
<feature type="transmembrane region" description="Helical" evidence="9">
    <location>
        <begin position="462"/>
        <end position="480"/>
    </location>
</feature>
<keyword evidence="9" id="KW-0472">Membrane</keyword>
<evidence type="ECO:0000256" key="9">
    <source>
        <dbReference type="SAM" id="Phobius"/>
    </source>
</evidence>
<evidence type="ECO:0000256" key="8">
    <source>
        <dbReference type="ARBA" id="ARBA00031512"/>
    </source>
</evidence>
<evidence type="ECO:0000313" key="12">
    <source>
        <dbReference type="Proteomes" id="UP000612808"/>
    </source>
</evidence>
<feature type="transmembrane region" description="Helical" evidence="9">
    <location>
        <begin position="487"/>
        <end position="509"/>
    </location>
</feature>
<feature type="transmembrane region" description="Helical" evidence="9">
    <location>
        <begin position="515"/>
        <end position="535"/>
    </location>
</feature>
<feature type="transmembrane region" description="Helical" evidence="9">
    <location>
        <begin position="436"/>
        <end position="456"/>
    </location>
</feature>
<evidence type="ECO:0000256" key="7">
    <source>
        <dbReference type="ARBA" id="ARBA00023180"/>
    </source>
</evidence>
<feature type="transmembrane region" description="Helical" evidence="9">
    <location>
        <begin position="572"/>
        <end position="593"/>
    </location>
</feature>